<dbReference type="InterPro" id="IPR025857">
    <property type="entry name" value="MacB_PCD"/>
</dbReference>
<evidence type="ECO:0000259" key="8">
    <source>
        <dbReference type="Pfam" id="PF02687"/>
    </source>
</evidence>
<evidence type="ECO:0000256" key="2">
    <source>
        <dbReference type="ARBA" id="ARBA00022475"/>
    </source>
</evidence>
<evidence type="ECO:0000256" key="5">
    <source>
        <dbReference type="ARBA" id="ARBA00023136"/>
    </source>
</evidence>
<reference evidence="10 11" key="1">
    <citation type="submission" date="2018-12" db="EMBL/GenBank/DDBJ databases">
        <title>Draft genome sequence of Embleya hyalina NBRC 13850T.</title>
        <authorList>
            <person name="Komaki H."/>
            <person name="Hosoyama A."/>
            <person name="Kimura A."/>
            <person name="Ichikawa N."/>
            <person name="Tamura T."/>
        </authorList>
    </citation>
    <scope>NUCLEOTIDE SEQUENCE [LARGE SCALE GENOMIC DNA]</scope>
    <source>
        <strain evidence="10 11">NBRC 13850</strain>
    </source>
</reference>
<dbReference type="GO" id="GO:0005886">
    <property type="term" value="C:plasma membrane"/>
    <property type="evidence" value="ECO:0007669"/>
    <property type="project" value="UniProtKB-SubCell"/>
</dbReference>
<dbReference type="RefSeq" id="WP_126644128.1">
    <property type="nucleotide sequence ID" value="NZ_BIFH01000077.1"/>
</dbReference>
<feature type="transmembrane region" description="Helical" evidence="7">
    <location>
        <begin position="45"/>
        <end position="68"/>
    </location>
</feature>
<evidence type="ECO:0000313" key="10">
    <source>
        <dbReference type="EMBL" id="GCE02657.1"/>
    </source>
</evidence>
<dbReference type="InterPro" id="IPR003838">
    <property type="entry name" value="ABC3_permease_C"/>
</dbReference>
<keyword evidence="3 7" id="KW-0812">Transmembrane</keyword>
<dbReference type="GO" id="GO:0022857">
    <property type="term" value="F:transmembrane transporter activity"/>
    <property type="evidence" value="ECO:0007669"/>
    <property type="project" value="TreeGrafter"/>
</dbReference>
<evidence type="ECO:0000256" key="4">
    <source>
        <dbReference type="ARBA" id="ARBA00022989"/>
    </source>
</evidence>
<dbReference type="OrthoDB" id="9780560at2"/>
<sequence length="413" mass="42390">MTATGPDTLAATRPAPVPLPGTARLGPLDVVRVGLLGVRGRPMRAILSGLGIAIGIAAMVAVLGIGAASQARLMDQIRSLGTNMLSVGPGDSMFGGKVPLPEDAVDMVRRIGPVTSASATAQLDGRSVRRTDRIDPRETKGITVAATREDLLATIGGKTAKGQWFNAATSRYPTVVLGARAAELLGVDGPDRQVWIGDRWFTVIGVLKPVPLAPEVDRSALVGWQAAKDLLGFDGHPTRIYERSAENAVNDVRNVLAATANPADPAGVKVSRPSDALEAQLAAKNTFTGLFVGLGAVALLVGGVGVANTMVISVLERRQEIGLRRALGAGRGQIRLQFLTEAITLSGLGGVAGVLLGLIVTSGYAHAKGWPLVLPWPAILGGVAASVAIGALAGLYPAGRAARLPPTEALSSG</sequence>
<feature type="transmembrane region" description="Helical" evidence="7">
    <location>
        <begin position="290"/>
        <end position="315"/>
    </location>
</feature>
<dbReference type="Pfam" id="PF12704">
    <property type="entry name" value="MacB_PCD"/>
    <property type="match status" value="1"/>
</dbReference>
<keyword evidence="4 7" id="KW-1133">Transmembrane helix</keyword>
<accession>A0A401Z719</accession>
<evidence type="ECO:0000259" key="9">
    <source>
        <dbReference type="Pfam" id="PF12704"/>
    </source>
</evidence>
<gene>
    <name evidence="10" type="ORF">EHYA_10439</name>
</gene>
<name>A0A401Z719_9ACTN</name>
<dbReference type="InterPro" id="IPR050250">
    <property type="entry name" value="Macrolide_Exporter_MacB"/>
</dbReference>
<comment type="subcellular location">
    <subcellularLocation>
        <location evidence="1">Cell membrane</location>
        <topology evidence="1">Multi-pass membrane protein</topology>
    </subcellularLocation>
</comment>
<feature type="domain" description="MacB-like periplasmic core" evidence="9">
    <location>
        <begin position="47"/>
        <end position="266"/>
    </location>
</feature>
<evidence type="ECO:0000256" key="7">
    <source>
        <dbReference type="SAM" id="Phobius"/>
    </source>
</evidence>
<feature type="domain" description="ABC3 transporter permease C-terminal" evidence="8">
    <location>
        <begin position="294"/>
        <end position="406"/>
    </location>
</feature>
<keyword evidence="11" id="KW-1185">Reference proteome</keyword>
<protein>
    <submittedName>
        <fullName evidence="10">ABC transporter permease</fullName>
    </submittedName>
</protein>
<comment type="caution">
    <text evidence="10">The sequence shown here is derived from an EMBL/GenBank/DDBJ whole genome shotgun (WGS) entry which is preliminary data.</text>
</comment>
<feature type="transmembrane region" description="Helical" evidence="7">
    <location>
        <begin position="373"/>
        <end position="396"/>
    </location>
</feature>
<dbReference type="PANTHER" id="PTHR30572">
    <property type="entry name" value="MEMBRANE COMPONENT OF TRANSPORTER-RELATED"/>
    <property type="match status" value="1"/>
</dbReference>
<proteinExistence type="inferred from homology"/>
<dbReference type="EMBL" id="BIFH01000077">
    <property type="protein sequence ID" value="GCE02657.1"/>
    <property type="molecule type" value="Genomic_DNA"/>
</dbReference>
<keyword evidence="2" id="KW-1003">Cell membrane</keyword>
<evidence type="ECO:0000313" key="11">
    <source>
        <dbReference type="Proteomes" id="UP000286931"/>
    </source>
</evidence>
<dbReference type="PANTHER" id="PTHR30572:SF4">
    <property type="entry name" value="ABC TRANSPORTER PERMEASE YTRF"/>
    <property type="match status" value="1"/>
</dbReference>
<keyword evidence="5 7" id="KW-0472">Membrane</keyword>
<dbReference type="Pfam" id="PF02687">
    <property type="entry name" value="FtsX"/>
    <property type="match status" value="1"/>
</dbReference>
<evidence type="ECO:0000256" key="1">
    <source>
        <dbReference type="ARBA" id="ARBA00004651"/>
    </source>
</evidence>
<dbReference type="Proteomes" id="UP000286931">
    <property type="component" value="Unassembled WGS sequence"/>
</dbReference>
<comment type="similarity">
    <text evidence="6">Belongs to the ABC-4 integral membrane protein family.</text>
</comment>
<dbReference type="AlphaFoldDB" id="A0A401Z719"/>
<evidence type="ECO:0000256" key="6">
    <source>
        <dbReference type="ARBA" id="ARBA00038076"/>
    </source>
</evidence>
<feature type="transmembrane region" description="Helical" evidence="7">
    <location>
        <begin position="336"/>
        <end position="361"/>
    </location>
</feature>
<organism evidence="10 11">
    <name type="scientific">Embleya hyalina</name>
    <dbReference type="NCBI Taxonomy" id="516124"/>
    <lineage>
        <taxon>Bacteria</taxon>
        <taxon>Bacillati</taxon>
        <taxon>Actinomycetota</taxon>
        <taxon>Actinomycetes</taxon>
        <taxon>Kitasatosporales</taxon>
        <taxon>Streptomycetaceae</taxon>
        <taxon>Embleya</taxon>
    </lineage>
</organism>
<evidence type="ECO:0000256" key="3">
    <source>
        <dbReference type="ARBA" id="ARBA00022692"/>
    </source>
</evidence>